<evidence type="ECO:0000313" key="1">
    <source>
        <dbReference type="EMBL" id="GIX91673.1"/>
    </source>
</evidence>
<dbReference type="AlphaFoldDB" id="A0AAV4P595"/>
<keyword evidence="2" id="KW-1185">Reference proteome</keyword>
<gene>
    <name evidence="1" type="ORF">CEXT_616291</name>
</gene>
<dbReference type="Proteomes" id="UP001054945">
    <property type="component" value="Unassembled WGS sequence"/>
</dbReference>
<name>A0AAV4P595_CAEEX</name>
<proteinExistence type="predicted"/>
<sequence length="114" mass="13107">MNQLSKTPFFAISFPINEVKTKQSYTMSRPQPLQSQPAIMDSLLISRMSPTSAFEELPRSFRSPGFPRICSVGRRLRGGLRRSSFERCFRCFICRKKKCLCCVRLFSVCVVEVT</sequence>
<evidence type="ECO:0000313" key="2">
    <source>
        <dbReference type="Proteomes" id="UP001054945"/>
    </source>
</evidence>
<dbReference type="EMBL" id="BPLR01021604">
    <property type="protein sequence ID" value="GIX91673.1"/>
    <property type="molecule type" value="Genomic_DNA"/>
</dbReference>
<protein>
    <submittedName>
        <fullName evidence="1">Uncharacterized protein</fullName>
    </submittedName>
</protein>
<organism evidence="1 2">
    <name type="scientific">Caerostris extrusa</name>
    <name type="common">Bark spider</name>
    <name type="synonym">Caerostris bankana</name>
    <dbReference type="NCBI Taxonomy" id="172846"/>
    <lineage>
        <taxon>Eukaryota</taxon>
        <taxon>Metazoa</taxon>
        <taxon>Ecdysozoa</taxon>
        <taxon>Arthropoda</taxon>
        <taxon>Chelicerata</taxon>
        <taxon>Arachnida</taxon>
        <taxon>Araneae</taxon>
        <taxon>Araneomorphae</taxon>
        <taxon>Entelegynae</taxon>
        <taxon>Araneoidea</taxon>
        <taxon>Araneidae</taxon>
        <taxon>Caerostris</taxon>
    </lineage>
</organism>
<accession>A0AAV4P595</accession>
<comment type="caution">
    <text evidence="1">The sequence shown here is derived from an EMBL/GenBank/DDBJ whole genome shotgun (WGS) entry which is preliminary data.</text>
</comment>
<reference evidence="1 2" key="1">
    <citation type="submission" date="2021-06" db="EMBL/GenBank/DDBJ databases">
        <title>Caerostris extrusa draft genome.</title>
        <authorList>
            <person name="Kono N."/>
            <person name="Arakawa K."/>
        </authorList>
    </citation>
    <scope>NUCLEOTIDE SEQUENCE [LARGE SCALE GENOMIC DNA]</scope>
</reference>